<dbReference type="Gene3D" id="3.40.630.30">
    <property type="match status" value="1"/>
</dbReference>
<dbReference type="EMBL" id="KQ241631">
    <property type="protein sequence ID" value="KNC86890.1"/>
    <property type="molecule type" value="Genomic_DNA"/>
</dbReference>
<accession>A0A0L0GCZ8</accession>
<feature type="domain" description="N-acetyltransferase" evidence="1">
    <location>
        <begin position="18"/>
        <end position="173"/>
    </location>
</feature>
<dbReference type="SUPFAM" id="SSF55729">
    <property type="entry name" value="Acyl-CoA N-acyltransferases (Nat)"/>
    <property type="match status" value="1"/>
</dbReference>
<dbReference type="RefSeq" id="XP_014160792.1">
    <property type="nucleotide sequence ID" value="XM_014305317.1"/>
</dbReference>
<dbReference type="eggNOG" id="ENOG502SA0Y">
    <property type="taxonomic scope" value="Eukaryota"/>
</dbReference>
<dbReference type="InterPro" id="IPR016181">
    <property type="entry name" value="Acyl_CoA_acyltransferase"/>
</dbReference>
<proteinExistence type="predicted"/>
<sequence>MSVPTGPVQETDRFDLYMPIEAYDQENRDLLLDEKVTQYIPFLHTLAKDNDAFSRRRCTHRSQCLAGEGAFFDVVHRESGEYMASSGFREMHLDEKWAEWGIIVSSKWQRKGVCDEVYEGCIAWARSKGLDKVTASTWPINKGMLAFFDKKGWKVVGRHSNDYGDWVNLEIKL</sequence>
<protein>
    <recommendedName>
        <fullName evidence="1">N-acetyltransferase domain-containing protein</fullName>
    </recommendedName>
</protein>
<dbReference type="PROSITE" id="PS51186">
    <property type="entry name" value="GNAT"/>
    <property type="match status" value="1"/>
</dbReference>
<dbReference type="Pfam" id="PF13302">
    <property type="entry name" value="Acetyltransf_3"/>
    <property type="match status" value="1"/>
</dbReference>
<dbReference type="InterPro" id="IPR000182">
    <property type="entry name" value="GNAT_dom"/>
</dbReference>
<evidence type="ECO:0000313" key="2">
    <source>
        <dbReference type="EMBL" id="KNC86890.1"/>
    </source>
</evidence>
<organism evidence="2 3">
    <name type="scientific">Sphaeroforma arctica JP610</name>
    <dbReference type="NCBI Taxonomy" id="667725"/>
    <lineage>
        <taxon>Eukaryota</taxon>
        <taxon>Ichthyosporea</taxon>
        <taxon>Ichthyophonida</taxon>
        <taxon>Sphaeroforma</taxon>
    </lineage>
</organism>
<reference evidence="2 3" key="1">
    <citation type="submission" date="2011-02" db="EMBL/GenBank/DDBJ databases">
        <title>The Genome Sequence of Sphaeroforma arctica JP610.</title>
        <authorList>
            <consortium name="The Broad Institute Genome Sequencing Platform"/>
            <person name="Russ C."/>
            <person name="Cuomo C."/>
            <person name="Young S.K."/>
            <person name="Zeng Q."/>
            <person name="Gargeya S."/>
            <person name="Alvarado L."/>
            <person name="Berlin A."/>
            <person name="Chapman S.B."/>
            <person name="Chen Z."/>
            <person name="Freedman E."/>
            <person name="Gellesch M."/>
            <person name="Goldberg J."/>
            <person name="Griggs A."/>
            <person name="Gujja S."/>
            <person name="Heilman E."/>
            <person name="Heiman D."/>
            <person name="Howarth C."/>
            <person name="Mehta T."/>
            <person name="Neiman D."/>
            <person name="Pearson M."/>
            <person name="Roberts A."/>
            <person name="Saif S."/>
            <person name="Shea T."/>
            <person name="Shenoy N."/>
            <person name="Sisk P."/>
            <person name="Stolte C."/>
            <person name="Sykes S."/>
            <person name="White J."/>
            <person name="Yandava C."/>
            <person name="Burger G."/>
            <person name="Gray M.W."/>
            <person name="Holland P.W.H."/>
            <person name="King N."/>
            <person name="Lang F.B.F."/>
            <person name="Roger A.J."/>
            <person name="Ruiz-Trillo I."/>
            <person name="Haas B."/>
            <person name="Nusbaum C."/>
            <person name="Birren B."/>
        </authorList>
    </citation>
    <scope>NUCLEOTIDE SEQUENCE [LARGE SCALE GENOMIC DNA]</scope>
    <source>
        <strain evidence="2 3">JP610</strain>
    </source>
</reference>
<dbReference type="Proteomes" id="UP000054560">
    <property type="component" value="Unassembled WGS sequence"/>
</dbReference>
<dbReference type="CDD" id="cd04301">
    <property type="entry name" value="NAT_SF"/>
    <property type="match status" value="1"/>
</dbReference>
<name>A0A0L0GCZ8_9EUKA</name>
<dbReference type="GeneID" id="25901489"/>
<dbReference type="AlphaFoldDB" id="A0A0L0GCZ8"/>
<dbReference type="GO" id="GO:0016747">
    <property type="term" value="F:acyltransferase activity, transferring groups other than amino-acyl groups"/>
    <property type="evidence" value="ECO:0007669"/>
    <property type="project" value="InterPro"/>
</dbReference>
<gene>
    <name evidence="2" type="ORF">SARC_00985</name>
</gene>
<evidence type="ECO:0000313" key="3">
    <source>
        <dbReference type="Proteomes" id="UP000054560"/>
    </source>
</evidence>
<keyword evidence="3" id="KW-1185">Reference proteome</keyword>
<evidence type="ECO:0000259" key="1">
    <source>
        <dbReference type="PROSITE" id="PS51186"/>
    </source>
</evidence>